<feature type="region of interest" description="Disordered" evidence="1">
    <location>
        <begin position="1"/>
        <end position="150"/>
    </location>
</feature>
<proteinExistence type="predicted"/>
<organism evidence="2">
    <name type="scientific">Psilocybe cubensis</name>
    <name type="common">Psychedelic mushroom</name>
    <name type="synonym">Stropharia cubensis</name>
    <dbReference type="NCBI Taxonomy" id="181762"/>
    <lineage>
        <taxon>Eukaryota</taxon>
        <taxon>Fungi</taxon>
        <taxon>Dikarya</taxon>
        <taxon>Basidiomycota</taxon>
        <taxon>Agaricomycotina</taxon>
        <taxon>Agaricomycetes</taxon>
        <taxon>Agaricomycetidae</taxon>
        <taxon>Agaricales</taxon>
        <taxon>Agaricineae</taxon>
        <taxon>Strophariaceae</taxon>
        <taxon>Psilocybe</taxon>
    </lineage>
</organism>
<gene>
    <name evidence="2" type="ORF">JR316_008502</name>
</gene>
<evidence type="ECO:0000256" key="1">
    <source>
        <dbReference type="SAM" id="MobiDB-lite"/>
    </source>
</evidence>
<feature type="compositionally biased region" description="Basic and acidic residues" evidence="1">
    <location>
        <begin position="428"/>
        <end position="442"/>
    </location>
</feature>
<feature type="compositionally biased region" description="Basic and acidic residues" evidence="1">
    <location>
        <begin position="66"/>
        <end position="76"/>
    </location>
</feature>
<evidence type="ECO:0000313" key="2">
    <source>
        <dbReference type="EMBL" id="KAG5166417.1"/>
    </source>
</evidence>
<dbReference type="AlphaFoldDB" id="A0A8H7XSX1"/>
<feature type="compositionally biased region" description="Polar residues" evidence="1">
    <location>
        <begin position="107"/>
        <end position="125"/>
    </location>
</feature>
<feature type="region of interest" description="Disordered" evidence="1">
    <location>
        <begin position="420"/>
        <end position="455"/>
    </location>
</feature>
<name>A0A8H7XSX1_PSICU</name>
<reference evidence="2" key="1">
    <citation type="submission" date="2021-02" db="EMBL/GenBank/DDBJ databases">
        <title>Psilocybe cubensis genome.</title>
        <authorList>
            <person name="Mckernan K.J."/>
            <person name="Crawford S."/>
            <person name="Trippe A."/>
            <person name="Kane L.T."/>
            <person name="Mclaughlin S."/>
        </authorList>
    </citation>
    <scope>NUCLEOTIDE SEQUENCE [LARGE SCALE GENOMIC DNA]</scope>
    <source>
        <strain evidence="2">MGC-MH-2018</strain>
    </source>
</reference>
<comment type="caution">
    <text evidence="2">The sequence shown here is derived from an EMBL/GenBank/DDBJ whole genome shotgun (WGS) entry which is preliminary data.</text>
</comment>
<dbReference type="EMBL" id="JAFIQS010000008">
    <property type="protein sequence ID" value="KAG5166417.1"/>
    <property type="molecule type" value="Genomic_DNA"/>
</dbReference>
<accession>A0A8H7XSX1</accession>
<protein>
    <submittedName>
        <fullName evidence="2">Uncharacterized protein</fullName>
    </submittedName>
</protein>
<sequence length="485" mass="53199">MKTPSSPDAKVKKQTPVSASKGPKKVDVSLPGPSPKRARRDSEESIKPPKVKKSSMAAVESPIDNVMEHSEKDHKASVSAKKPSRARRDSNESVRSVKQPKAKTAPGSCSGTPAASSPNETNQPSDELGVFKKPESIRKPKSKGKAMAAEDDFDDSISIADSTVSTTKTRRNESERIEYFKNQAECGKLEPHSAECIICNKVVNLGRKQTYAVRPWEIHRARCDKKAAEAIPTTPERADASPDVEEAVATTILSPAFDPMAARRPSEADRKEYLEADKQISELEKHRACCNKCHKWIDLSPTQPYATGNWVKHKIRCSDAIPSNRVAAAKRKLLIVNDKQVKSFTPHKIDCAFCGGTVPLEGEGDFNLTCWDEHKEKCTKSVPVSRSDNINSIAFPSRFSRPPHSSTSTDGSLAVDAALGSASGIKRPRQDSEVALDEETRASARPRTSAYIPPDIEPPSSILGWFMLPFHSFVRGFKESLKDKS</sequence>
<feature type="compositionally biased region" description="Basic and acidic residues" evidence="1">
    <location>
        <begin position="129"/>
        <end position="138"/>
    </location>
</feature>